<accession>A0A4R5UH31</accession>
<organism evidence="1 2">
    <name type="scientific">Rhizobium deserti</name>
    <dbReference type="NCBI Taxonomy" id="2547961"/>
    <lineage>
        <taxon>Bacteria</taxon>
        <taxon>Pseudomonadati</taxon>
        <taxon>Pseudomonadota</taxon>
        <taxon>Alphaproteobacteria</taxon>
        <taxon>Hyphomicrobiales</taxon>
        <taxon>Rhizobiaceae</taxon>
        <taxon>Rhizobium/Agrobacterium group</taxon>
        <taxon>Rhizobium</taxon>
    </lineage>
</organism>
<dbReference type="AlphaFoldDB" id="A0A4R5UH31"/>
<evidence type="ECO:0000313" key="1">
    <source>
        <dbReference type="EMBL" id="TDK35254.1"/>
    </source>
</evidence>
<dbReference type="EMBL" id="SMTL01000003">
    <property type="protein sequence ID" value="TDK35254.1"/>
    <property type="molecule type" value="Genomic_DNA"/>
</dbReference>
<keyword evidence="2" id="KW-1185">Reference proteome</keyword>
<gene>
    <name evidence="1" type="ORF">E2F50_13430</name>
</gene>
<evidence type="ECO:0000313" key="2">
    <source>
        <dbReference type="Proteomes" id="UP000295238"/>
    </source>
</evidence>
<sequence>MQTYHRYRPSEAAEGALIIKFYHSGDQIRGYIRKITDERQDDSIFPGEEMEPEDAFRMADNKNRDPGGQPIFIELSEGVQWDPAWGKLI</sequence>
<name>A0A4R5UH31_9HYPH</name>
<dbReference type="RefSeq" id="WP_133316676.1">
    <property type="nucleotide sequence ID" value="NZ_SMTL01000003.1"/>
</dbReference>
<reference evidence="1 2" key="1">
    <citation type="submission" date="2019-03" db="EMBL/GenBank/DDBJ databases">
        <title>Rhizobium sp. nov., an bacterium isolated from biocrust in Mu Us Desert.</title>
        <authorList>
            <person name="Lixiong L."/>
        </authorList>
    </citation>
    <scope>NUCLEOTIDE SEQUENCE [LARGE SCALE GENOMIC DNA]</scope>
    <source>
        <strain evidence="1 2">SPY-1</strain>
    </source>
</reference>
<proteinExistence type="predicted"/>
<dbReference type="OrthoDB" id="7960576at2"/>
<dbReference type="Proteomes" id="UP000295238">
    <property type="component" value="Unassembled WGS sequence"/>
</dbReference>
<comment type="caution">
    <text evidence="1">The sequence shown here is derived from an EMBL/GenBank/DDBJ whole genome shotgun (WGS) entry which is preliminary data.</text>
</comment>
<protein>
    <submittedName>
        <fullName evidence="1">Uncharacterized protein</fullName>
    </submittedName>
</protein>